<feature type="region of interest" description="Disordered" evidence="1">
    <location>
        <begin position="135"/>
        <end position="178"/>
    </location>
</feature>
<feature type="signal peptide" evidence="2">
    <location>
        <begin position="1"/>
        <end position="20"/>
    </location>
</feature>
<evidence type="ECO:0000259" key="3">
    <source>
        <dbReference type="Pfam" id="PF01682"/>
    </source>
</evidence>
<evidence type="ECO:0000313" key="5">
    <source>
        <dbReference type="WBParaSite" id="PSAMB.scaffold2783size21322.g19102.t1"/>
    </source>
</evidence>
<organism evidence="4 5">
    <name type="scientific">Plectus sambesii</name>
    <dbReference type="NCBI Taxonomy" id="2011161"/>
    <lineage>
        <taxon>Eukaryota</taxon>
        <taxon>Metazoa</taxon>
        <taxon>Ecdysozoa</taxon>
        <taxon>Nematoda</taxon>
        <taxon>Chromadorea</taxon>
        <taxon>Plectida</taxon>
        <taxon>Plectina</taxon>
        <taxon>Plectoidea</taxon>
        <taxon>Plectidae</taxon>
        <taxon>Plectus</taxon>
    </lineage>
</organism>
<dbReference type="InterPro" id="IPR002602">
    <property type="entry name" value="DB"/>
</dbReference>
<feature type="chain" id="PRO_5037010925" description="Domain of unknown function DB domain-containing protein" evidence="2">
    <location>
        <begin position="21"/>
        <end position="631"/>
    </location>
</feature>
<feature type="domain" description="Domain of unknown function DB" evidence="3">
    <location>
        <begin position="524"/>
        <end position="621"/>
    </location>
</feature>
<feature type="compositionally biased region" description="Polar residues" evidence="1">
    <location>
        <begin position="161"/>
        <end position="178"/>
    </location>
</feature>
<keyword evidence="4" id="KW-1185">Reference proteome</keyword>
<accession>A0A914VXR1</accession>
<proteinExistence type="predicted"/>
<feature type="region of interest" description="Disordered" evidence="1">
    <location>
        <begin position="280"/>
        <end position="359"/>
    </location>
</feature>
<name>A0A914VXR1_9BILA</name>
<dbReference type="PANTHER" id="PTHR21679">
    <property type="entry name" value="DOMAIN OF UNKNOWN FUNCTION DB DOMAIN-CONTAINING PROTEIN-RELATED"/>
    <property type="match status" value="1"/>
</dbReference>
<keyword evidence="2" id="KW-0732">Signal</keyword>
<evidence type="ECO:0000313" key="4">
    <source>
        <dbReference type="Proteomes" id="UP000887566"/>
    </source>
</evidence>
<dbReference type="Proteomes" id="UP000887566">
    <property type="component" value="Unplaced"/>
</dbReference>
<dbReference type="Pfam" id="PF01682">
    <property type="entry name" value="DB"/>
    <property type="match status" value="1"/>
</dbReference>
<dbReference type="WBParaSite" id="PSAMB.scaffold2783size21322.g19102.t1">
    <property type="protein sequence ID" value="PSAMB.scaffold2783size21322.g19102.t1"/>
    <property type="gene ID" value="PSAMB.scaffold2783size21322.g19102"/>
</dbReference>
<evidence type="ECO:0000256" key="1">
    <source>
        <dbReference type="SAM" id="MobiDB-lite"/>
    </source>
</evidence>
<protein>
    <recommendedName>
        <fullName evidence="3">Domain of unknown function DB domain-containing protein</fullName>
    </recommendedName>
</protein>
<dbReference type="AlphaFoldDB" id="A0A914VXR1"/>
<feature type="compositionally biased region" description="Low complexity" evidence="1">
    <location>
        <begin position="135"/>
        <end position="160"/>
    </location>
</feature>
<dbReference type="PANTHER" id="PTHR21679:SF6">
    <property type="entry name" value="DOMAIN OF UNKNOWN FUNCTION DB DOMAIN-CONTAINING PROTEIN"/>
    <property type="match status" value="1"/>
</dbReference>
<evidence type="ECO:0000256" key="2">
    <source>
        <dbReference type="SAM" id="SignalP"/>
    </source>
</evidence>
<reference evidence="5" key="1">
    <citation type="submission" date="2022-11" db="UniProtKB">
        <authorList>
            <consortium name="WormBaseParasite"/>
        </authorList>
    </citation>
    <scope>IDENTIFICATION</scope>
</reference>
<sequence>MNHLVTVLALLAANAALSVAAKDLKGCVRVGCEHCLAAPRLARICPLKCATCTVETARNVTLLPRIHAVPTVVLTKQKPPRALRVPAFKRSRLVALKLIMPKSASVHLPNKTSTENSTTAVSVFLSNATTIVNVSLSNTTTTEPSTTPSTTPEPKLEPTSVTNSSAETELPSNATNANSTAIKQPILKSDNATVAASAIAKTSTIRLTNNATSRTAPRAKSFANVSDPISELSGSPADRKVKNETTANVTVTTNATVTENTDISNVTSSTVVYVKKESFTGHGTPKSITVGSASIDDEPKSRHESRTHKQLNQFLEELSLPPVSGGKNLTASTKPKPRRRLRPSTPPPSSYEEEEYTDELPPPDLVAPVIFSPPNTAVAPPPQPQDPVSVLFAPLRGTVFDPTNLLAAFSHAPLVAPVAATQPPTLAPSDLSEFYIDEPSDVVYVDEELPVNEKRLRVAGVGIDGNRDKDVDKPTIGSHMTIAINKAGLRPRPRPRPHVQQCPSQPGLEPCISKQEADTRFLQCCAPLGAGCLSLCTYDASFTAIQVAVITGQCAINKVATVLQCASGNQDATSCCEAKGVFEIGLEHCRPYCNPAGGLPTGGTSDNYRCLSKLRDIQYCFYASQRPRTRS</sequence>